<dbReference type="Proteomes" id="UP000475214">
    <property type="component" value="Unassembled WGS sequence"/>
</dbReference>
<dbReference type="SUPFAM" id="SSF103473">
    <property type="entry name" value="MFS general substrate transporter"/>
    <property type="match status" value="1"/>
</dbReference>
<name>A0A6L9S8C3_9ACTN</name>
<dbReference type="PANTHER" id="PTHR23523">
    <property type="match status" value="1"/>
</dbReference>
<proteinExistence type="predicted"/>
<feature type="transmembrane region" description="Helical" evidence="2">
    <location>
        <begin position="340"/>
        <end position="362"/>
    </location>
</feature>
<dbReference type="EMBL" id="JAAGOA010000008">
    <property type="protein sequence ID" value="NEE01273.1"/>
    <property type="molecule type" value="Genomic_DNA"/>
</dbReference>
<evidence type="ECO:0000313" key="3">
    <source>
        <dbReference type="EMBL" id="NEE01273.1"/>
    </source>
</evidence>
<evidence type="ECO:0000313" key="4">
    <source>
        <dbReference type="Proteomes" id="UP000475214"/>
    </source>
</evidence>
<dbReference type="GO" id="GO:0022857">
    <property type="term" value="F:transmembrane transporter activity"/>
    <property type="evidence" value="ECO:0007669"/>
    <property type="project" value="InterPro"/>
</dbReference>
<dbReference type="Gene3D" id="1.20.1250.20">
    <property type="entry name" value="MFS general substrate transporter like domains"/>
    <property type="match status" value="1"/>
</dbReference>
<feature type="region of interest" description="Disordered" evidence="1">
    <location>
        <begin position="1"/>
        <end position="21"/>
    </location>
</feature>
<organism evidence="3 4">
    <name type="scientific">Phytoactinopolyspora halotolerans</name>
    <dbReference type="NCBI Taxonomy" id="1981512"/>
    <lineage>
        <taxon>Bacteria</taxon>
        <taxon>Bacillati</taxon>
        <taxon>Actinomycetota</taxon>
        <taxon>Actinomycetes</taxon>
        <taxon>Jiangellales</taxon>
        <taxon>Jiangellaceae</taxon>
        <taxon>Phytoactinopolyspora</taxon>
    </lineage>
</organism>
<dbReference type="InterPro" id="IPR011701">
    <property type="entry name" value="MFS"/>
</dbReference>
<dbReference type="InterPro" id="IPR052524">
    <property type="entry name" value="MFS_Cyanate_Porter"/>
</dbReference>
<sequence length="438" mass="44971">MNDSEAEPDRSTGTPHPDRSTTGGGLLVVAVIVVGLTLRGPIVAVAPVLDDIRRDLEVSSASAGLLTSMPVLCFAAVSPLAALFARRVGANIAIAVSLVVLAVGIAGRPWAGFGLMLAGTILIGAAIAVGNVLLPVIIRRDFAARAGPVLSASTTSLIVSATIPALLVAPLAGWIGWRPALAVWAALAVGALLLWLAATGRRSWTHADDDVDPRGQARTAAPGVDRTASGQPVRTALRTPDAPTQTWRVLAAWELGIYFGLQSFLFYATTAWLPAMLRDEGVSAEAAGTALSLFQLLGIAGTLAVPLLIRRQPARYVTAVILAAMWIVFLAGVLLAPEAWALWCVVGGVGQGGGLAIALSLITLRSDSSEAARAVSAMVQTVAYCLAAAGPVLVGSLSAASSGWTVPFSLLIAVSAAWGLLGFRAASSHPIGLRDRSD</sequence>
<evidence type="ECO:0000256" key="2">
    <source>
        <dbReference type="SAM" id="Phobius"/>
    </source>
</evidence>
<dbReference type="PANTHER" id="PTHR23523:SF2">
    <property type="entry name" value="2-NITROIMIDAZOLE TRANSPORTER"/>
    <property type="match status" value="1"/>
</dbReference>
<keyword evidence="2" id="KW-0472">Membrane</keyword>
<feature type="transmembrane region" description="Helical" evidence="2">
    <location>
        <begin position="287"/>
        <end position="309"/>
    </location>
</feature>
<accession>A0A6L9S8C3</accession>
<keyword evidence="4" id="KW-1185">Reference proteome</keyword>
<feature type="transmembrane region" description="Helical" evidence="2">
    <location>
        <begin position="255"/>
        <end position="275"/>
    </location>
</feature>
<feature type="region of interest" description="Disordered" evidence="1">
    <location>
        <begin position="206"/>
        <end position="232"/>
    </location>
</feature>
<feature type="transmembrane region" description="Helical" evidence="2">
    <location>
        <begin position="406"/>
        <end position="426"/>
    </location>
</feature>
<feature type="transmembrane region" description="Helical" evidence="2">
    <location>
        <begin position="61"/>
        <end position="81"/>
    </location>
</feature>
<feature type="transmembrane region" description="Helical" evidence="2">
    <location>
        <begin position="374"/>
        <end position="394"/>
    </location>
</feature>
<gene>
    <name evidence="3" type="ORF">G1H10_13950</name>
</gene>
<keyword evidence="2" id="KW-0812">Transmembrane</keyword>
<feature type="transmembrane region" description="Helical" evidence="2">
    <location>
        <begin position="88"/>
        <end position="107"/>
    </location>
</feature>
<feature type="transmembrane region" description="Helical" evidence="2">
    <location>
        <begin position="26"/>
        <end position="49"/>
    </location>
</feature>
<keyword evidence="2" id="KW-1133">Transmembrane helix</keyword>
<dbReference type="AlphaFoldDB" id="A0A6L9S8C3"/>
<comment type="caution">
    <text evidence="3">The sequence shown here is derived from an EMBL/GenBank/DDBJ whole genome shotgun (WGS) entry which is preliminary data.</text>
</comment>
<evidence type="ECO:0000256" key="1">
    <source>
        <dbReference type="SAM" id="MobiDB-lite"/>
    </source>
</evidence>
<feature type="transmembrane region" description="Helical" evidence="2">
    <location>
        <begin position="149"/>
        <end position="175"/>
    </location>
</feature>
<dbReference type="InterPro" id="IPR036259">
    <property type="entry name" value="MFS_trans_sf"/>
</dbReference>
<dbReference type="RefSeq" id="WP_163738540.1">
    <property type="nucleotide sequence ID" value="NZ_JAAGOA010000008.1"/>
</dbReference>
<protein>
    <submittedName>
        <fullName evidence="3">MFS transporter</fullName>
    </submittedName>
</protein>
<reference evidence="3 4" key="1">
    <citation type="submission" date="2020-02" db="EMBL/GenBank/DDBJ databases">
        <authorList>
            <person name="Li X.-J."/>
            <person name="Han X.-M."/>
        </authorList>
    </citation>
    <scope>NUCLEOTIDE SEQUENCE [LARGE SCALE GENOMIC DNA]</scope>
    <source>
        <strain evidence="3 4">CCTCC AB 2017055</strain>
    </source>
</reference>
<dbReference type="Pfam" id="PF07690">
    <property type="entry name" value="MFS_1"/>
    <property type="match status" value="1"/>
</dbReference>
<feature type="compositionally biased region" description="Basic and acidic residues" evidence="1">
    <location>
        <begin position="206"/>
        <end position="215"/>
    </location>
</feature>
<feature type="transmembrane region" description="Helical" evidence="2">
    <location>
        <begin position="113"/>
        <end position="137"/>
    </location>
</feature>
<feature type="transmembrane region" description="Helical" evidence="2">
    <location>
        <begin position="181"/>
        <end position="198"/>
    </location>
</feature>
<feature type="transmembrane region" description="Helical" evidence="2">
    <location>
        <begin position="316"/>
        <end position="334"/>
    </location>
</feature>